<keyword evidence="5 11" id="KW-0808">Transferase</keyword>
<evidence type="ECO:0000256" key="9">
    <source>
        <dbReference type="ARBA" id="ARBA00023136"/>
    </source>
</evidence>
<feature type="transmembrane region" description="Helical" evidence="12">
    <location>
        <begin position="442"/>
        <end position="465"/>
    </location>
</feature>
<feature type="transmembrane region" description="Helical" evidence="12">
    <location>
        <begin position="43"/>
        <end position="61"/>
    </location>
</feature>
<accession>A0ABV6RIQ5</accession>
<evidence type="ECO:0000256" key="4">
    <source>
        <dbReference type="ARBA" id="ARBA00022475"/>
    </source>
</evidence>
<evidence type="ECO:0000256" key="2">
    <source>
        <dbReference type="ARBA" id="ARBA00005182"/>
    </source>
</evidence>
<dbReference type="PANTHER" id="PTHR13285">
    <property type="entry name" value="ACYLTRANSFERASE"/>
    <property type="match status" value="1"/>
</dbReference>
<keyword evidence="9 11" id="KW-0472">Membrane</keyword>
<dbReference type="Pfam" id="PF03062">
    <property type="entry name" value="MBOAT"/>
    <property type="match status" value="1"/>
</dbReference>
<comment type="pathway">
    <text evidence="2 11">Glycan biosynthesis; alginate biosynthesis.</text>
</comment>
<dbReference type="EC" id="2.3.1.-" evidence="11"/>
<evidence type="ECO:0000256" key="7">
    <source>
        <dbReference type="ARBA" id="ARBA00022841"/>
    </source>
</evidence>
<feature type="transmembrane region" description="Helical" evidence="12">
    <location>
        <begin position="304"/>
        <end position="333"/>
    </location>
</feature>
<keyword evidence="7 11" id="KW-0016">Alginate biosynthesis</keyword>
<gene>
    <name evidence="13" type="ORF">ACFFGH_03260</name>
</gene>
<comment type="subcellular location">
    <subcellularLocation>
        <location evidence="11">Cell inner membrane</location>
    </subcellularLocation>
    <subcellularLocation>
        <location evidence="1">Cell membrane</location>
        <topology evidence="1">Multi-pass membrane protein</topology>
    </subcellularLocation>
</comment>
<feature type="transmembrane region" description="Helical" evidence="12">
    <location>
        <begin position="345"/>
        <end position="366"/>
    </location>
</feature>
<sequence length="477" mass="53399">MLFSSIVFIAYFLPAFLVFYYTMGMRTAALLTGSVIFYVWGEGPYVALLAGLIALNHVVAHRIAKATPERAKIWLAGVIGTNLAVLALFKYAGFIAESVNSLVGATMLPVLDLRLPLGISFFTFQLISYVVDVHRREVQPERNPIAFATYILMFPHLIAGPIVRYADIRSELQQQGRHVRTGLGVQYFCVGLSQKVLIANSLAPVADHAFSLGGNLDATMAWLGALSYTLQIYFDFCGYSNMAIGLAFLLGFTFPKNFDYPYAAQSISDFWRRWHMSLSFWFRDYVYIPLGGNRGSQPRVLMNLLVVFFLTGLWHGAAWNFIVWGLFHGMFLLTERLGFNKVLQLLPRPVTVVYTMLVVTVGWVFFRAEDLTSAMFYLSKMADVTAFYEPLIESRVLMSAQFWLALGCGILLSLPTLPALMGRLRRPLYGCSSVIPEPRLDTLRVAVLPAPLLLAGLFLSIALLAGTSLNPFLYFRF</sequence>
<reference evidence="13 14" key="1">
    <citation type="submission" date="2024-09" db="EMBL/GenBank/DDBJ databases">
        <authorList>
            <person name="Sun Q."/>
            <person name="Mori K."/>
        </authorList>
    </citation>
    <scope>NUCLEOTIDE SEQUENCE [LARGE SCALE GENOMIC DNA]</scope>
    <source>
        <strain evidence="13 14">KCTC 23076</strain>
    </source>
</reference>
<evidence type="ECO:0000313" key="14">
    <source>
        <dbReference type="Proteomes" id="UP001589896"/>
    </source>
</evidence>
<feature type="transmembrane region" description="Helical" evidence="12">
    <location>
        <begin position="232"/>
        <end position="254"/>
    </location>
</feature>
<evidence type="ECO:0000256" key="11">
    <source>
        <dbReference type="PIRNR" id="PIRNR016636"/>
    </source>
</evidence>
<keyword evidence="11" id="KW-0997">Cell inner membrane</keyword>
<dbReference type="InterPro" id="IPR004299">
    <property type="entry name" value="MBOAT_fam"/>
</dbReference>
<dbReference type="InterPro" id="IPR024194">
    <property type="entry name" value="Ac/AlaTfrase_AlgI/DltB"/>
</dbReference>
<evidence type="ECO:0000313" key="13">
    <source>
        <dbReference type="EMBL" id="MFC0676870.1"/>
    </source>
</evidence>
<feature type="transmembrane region" description="Helical" evidence="12">
    <location>
        <begin position="73"/>
        <end position="93"/>
    </location>
</feature>
<keyword evidence="10 11" id="KW-0012">Acyltransferase</keyword>
<comment type="similarity">
    <text evidence="3 11">Belongs to the membrane-bound acyltransferase family.</text>
</comment>
<feature type="transmembrane region" description="Helical" evidence="12">
    <location>
        <begin position="113"/>
        <end position="133"/>
    </location>
</feature>
<evidence type="ECO:0000256" key="10">
    <source>
        <dbReference type="ARBA" id="ARBA00023315"/>
    </source>
</evidence>
<dbReference type="Proteomes" id="UP001589896">
    <property type="component" value="Unassembled WGS sequence"/>
</dbReference>
<evidence type="ECO:0000256" key="6">
    <source>
        <dbReference type="ARBA" id="ARBA00022692"/>
    </source>
</evidence>
<keyword evidence="4 11" id="KW-1003">Cell membrane</keyword>
<dbReference type="InterPro" id="IPR051085">
    <property type="entry name" value="MB_O-acyltransferase"/>
</dbReference>
<organism evidence="13 14">
    <name type="scientific">Lysobacter korlensis</name>
    <dbReference type="NCBI Taxonomy" id="553636"/>
    <lineage>
        <taxon>Bacteria</taxon>
        <taxon>Pseudomonadati</taxon>
        <taxon>Pseudomonadota</taxon>
        <taxon>Gammaproteobacteria</taxon>
        <taxon>Lysobacterales</taxon>
        <taxon>Lysobacteraceae</taxon>
        <taxon>Lysobacter</taxon>
    </lineage>
</organism>
<feature type="transmembrane region" description="Helical" evidence="12">
    <location>
        <begin position="5"/>
        <end position="23"/>
    </location>
</feature>
<dbReference type="InterPro" id="IPR028362">
    <property type="entry name" value="AlgI"/>
</dbReference>
<evidence type="ECO:0000256" key="1">
    <source>
        <dbReference type="ARBA" id="ARBA00004651"/>
    </source>
</evidence>
<proteinExistence type="inferred from homology"/>
<comment type="caution">
    <text evidence="13">The sequence shown here is derived from an EMBL/GenBank/DDBJ whole genome shotgun (WGS) entry which is preliminary data.</text>
</comment>
<dbReference type="PIRSF" id="PIRSF016636">
    <property type="entry name" value="AlgI_DltB"/>
    <property type="match status" value="1"/>
</dbReference>
<keyword evidence="6 11" id="KW-0812">Transmembrane</keyword>
<name>A0ABV6RIQ5_9GAMM</name>
<keyword evidence="8 12" id="KW-1133">Transmembrane helix</keyword>
<evidence type="ECO:0000256" key="5">
    <source>
        <dbReference type="ARBA" id="ARBA00022679"/>
    </source>
</evidence>
<evidence type="ECO:0000256" key="12">
    <source>
        <dbReference type="SAM" id="Phobius"/>
    </source>
</evidence>
<dbReference type="PIRSF" id="PIRSF500217">
    <property type="entry name" value="AlgI"/>
    <property type="match status" value="1"/>
</dbReference>
<keyword evidence="14" id="KW-1185">Reference proteome</keyword>
<evidence type="ECO:0000256" key="8">
    <source>
        <dbReference type="ARBA" id="ARBA00022989"/>
    </source>
</evidence>
<feature type="transmembrane region" description="Helical" evidence="12">
    <location>
        <begin position="145"/>
        <end position="163"/>
    </location>
</feature>
<feature type="transmembrane region" description="Helical" evidence="12">
    <location>
        <begin position="400"/>
        <end position="421"/>
    </location>
</feature>
<protein>
    <recommendedName>
        <fullName evidence="11">Probable alginate O-acetylase</fullName>
        <ecNumber evidence="11">2.3.1.-</ecNumber>
    </recommendedName>
</protein>
<dbReference type="EMBL" id="JBHLTG010000001">
    <property type="protein sequence ID" value="MFC0676870.1"/>
    <property type="molecule type" value="Genomic_DNA"/>
</dbReference>
<evidence type="ECO:0000256" key="3">
    <source>
        <dbReference type="ARBA" id="ARBA00010323"/>
    </source>
</evidence>
<dbReference type="RefSeq" id="WP_386664762.1">
    <property type="nucleotide sequence ID" value="NZ_JBHLTG010000001.1"/>
</dbReference>
<dbReference type="PANTHER" id="PTHR13285:SF23">
    <property type="entry name" value="TEICHOIC ACID D-ALANYLTRANSFERASE"/>
    <property type="match status" value="1"/>
</dbReference>